<organism evidence="6 7">
    <name type="scientific">Vibrio comitans NBRC 102076</name>
    <dbReference type="NCBI Taxonomy" id="1219078"/>
    <lineage>
        <taxon>Bacteria</taxon>
        <taxon>Pseudomonadati</taxon>
        <taxon>Pseudomonadota</taxon>
        <taxon>Gammaproteobacteria</taxon>
        <taxon>Vibrionales</taxon>
        <taxon>Vibrionaceae</taxon>
        <taxon>Vibrio</taxon>
    </lineage>
</organism>
<dbReference type="EMBL" id="BJLH01000001">
    <property type="protein sequence ID" value="GEA59005.1"/>
    <property type="molecule type" value="Genomic_DNA"/>
</dbReference>
<evidence type="ECO:0000256" key="1">
    <source>
        <dbReference type="ARBA" id="ARBA00009437"/>
    </source>
</evidence>
<dbReference type="PANTHER" id="PTHR30537">
    <property type="entry name" value="HTH-TYPE TRANSCRIPTIONAL REGULATOR"/>
    <property type="match status" value="1"/>
</dbReference>
<dbReference type="InterPro" id="IPR058163">
    <property type="entry name" value="LysR-type_TF_proteobact-type"/>
</dbReference>
<evidence type="ECO:0000259" key="5">
    <source>
        <dbReference type="PROSITE" id="PS50931"/>
    </source>
</evidence>
<dbReference type="PROSITE" id="PS50931">
    <property type="entry name" value="HTH_LYSR"/>
    <property type="match status" value="1"/>
</dbReference>
<sequence length="299" mass="33944">MDKLESIKLFVRATQLGSFTAVSEEKGVTQSAVSKKIAALEKSLGFPLLHRTSRQQHLTQSGAKYLRFAETLLQDMSEIESELFDEQSTPRGRLKITAPIAFGEHYLGELIASFSTQYPEIQLELELSDSMSDIVLNDVDIAIRANVLPDSNFKSRHLFDNQVTYVASPDYLARKGTPLHPQEVEHHDCLVYSLSNQYRYQWHFVEKGESISIPIQSNIQVNNASVLKQLALADQGVVALPHWMVSDELAAQKLQQVLKPFTHSVLPMYLLYKNTPYVPSRIRVFIDFLVEQMEDFSAR</sequence>
<dbReference type="Pfam" id="PF03466">
    <property type="entry name" value="LysR_substrate"/>
    <property type="match status" value="1"/>
</dbReference>
<comment type="caution">
    <text evidence="6">The sequence shown here is derived from an EMBL/GenBank/DDBJ whole genome shotgun (WGS) entry which is preliminary data.</text>
</comment>
<evidence type="ECO:0000256" key="3">
    <source>
        <dbReference type="ARBA" id="ARBA00023125"/>
    </source>
</evidence>
<dbReference type="RefSeq" id="WP_167495317.1">
    <property type="nucleotide sequence ID" value="NZ_BJLH01000001.1"/>
</dbReference>
<keyword evidence="4" id="KW-0804">Transcription</keyword>
<evidence type="ECO:0000256" key="2">
    <source>
        <dbReference type="ARBA" id="ARBA00023015"/>
    </source>
</evidence>
<dbReference type="Pfam" id="PF00126">
    <property type="entry name" value="HTH_1"/>
    <property type="match status" value="1"/>
</dbReference>
<dbReference type="InterPro" id="IPR005119">
    <property type="entry name" value="LysR_subst-bd"/>
</dbReference>
<dbReference type="PANTHER" id="PTHR30537:SF5">
    <property type="entry name" value="HTH-TYPE TRANSCRIPTIONAL ACTIVATOR TTDR-RELATED"/>
    <property type="match status" value="1"/>
</dbReference>
<keyword evidence="7" id="KW-1185">Reference proteome</keyword>
<evidence type="ECO:0000313" key="7">
    <source>
        <dbReference type="Proteomes" id="UP000318242"/>
    </source>
</evidence>
<protein>
    <submittedName>
        <fullName evidence="6">LysR family transcriptional regulator</fullName>
    </submittedName>
</protein>
<dbReference type="InterPro" id="IPR036390">
    <property type="entry name" value="WH_DNA-bd_sf"/>
</dbReference>
<feature type="domain" description="HTH lysR-type" evidence="5">
    <location>
        <begin position="1"/>
        <end position="59"/>
    </location>
</feature>
<gene>
    <name evidence="6" type="ORF">VCO01S_01980</name>
</gene>
<dbReference type="SUPFAM" id="SSF46785">
    <property type="entry name" value="Winged helix' DNA-binding domain"/>
    <property type="match status" value="1"/>
</dbReference>
<name>A0A4Y3IIK4_9VIBR</name>
<dbReference type="CDD" id="cd08422">
    <property type="entry name" value="PBP2_CrgA_like"/>
    <property type="match status" value="1"/>
</dbReference>
<evidence type="ECO:0000313" key="6">
    <source>
        <dbReference type="EMBL" id="GEA59005.1"/>
    </source>
</evidence>
<dbReference type="InterPro" id="IPR000847">
    <property type="entry name" value="LysR_HTH_N"/>
</dbReference>
<comment type="similarity">
    <text evidence="1">Belongs to the LysR transcriptional regulatory family.</text>
</comment>
<dbReference type="SUPFAM" id="SSF53850">
    <property type="entry name" value="Periplasmic binding protein-like II"/>
    <property type="match status" value="1"/>
</dbReference>
<dbReference type="Gene3D" id="3.40.190.290">
    <property type="match status" value="1"/>
</dbReference>
<accession>A0A4Y3IIK4</accession>
<dbReference type="PRINTS" id="PR00039">
    <property type="entry name" value="HTHLYSR"/>
</dbReference>
<dbReference type="GO" id="GO:0003677">
    <property type="term" value="F:DNA binding"/>
    <property type="evidence" value="ECO:0007669"/>
    <property type="project" value="UniProtKB-KW"/>
</dbReference>
<dbReference type="FunFam" id="1.10.10.10:FF:000001">
    <property type="entry name" value="LysR family transcriptional regulator"/>
    <property type="match status" value="1"/>
</dbReference>
<proteinExistence type="inferred from homology"/>
<dbReference type="Proteomes" id="UP000318242">
    <property type="component" value="Unassembled WGS sequence"/>
</dbReference>
<keyword evidence="2" id="KW-0805">Transcription regulation</keyword>
<dbReference type="InterPro" id="IPR036388">
    <property type="entry name" value="WH-like_DNA-bd_sf"/>
</dbReference>
<reference evidence="6 7" key="1">
    <citation type="submission" date="2019-06" db="EMBL/GenBank/DDBJ databases">
        <title>Whole genome shotgun sequence of Vibrio comitans NBRC 102076.</title>
        <authorList>
            <person name="Hosoyama A."/>
            <person name="Uohara A."/>
            <person name="Ohji S."/>
            <person name="Ichikawa N."/>
        </authorList>
    </citation>
    <scope>NUCLEOTIDE SEQUENCE [LARGE SCALE GENOMIC DNA]</scope>
    <source>
        <strain evidence="6 7">NBRC 102076</strain>
    </source>
</reference>
<keyword evidence="3" id="KW-0238">DNA-binding</keyword>
<dbReference type="GO" id="GO:0003700">
    <property type="term" value="F:DNA-binding transcription factor activity"/>
    <property type="evidence" value="ECO:0007669"/>
    <property type="project" value="InterPro"/>
</dbReference>
<evidence type="ECO:0000256" key="4">
    <source>
        <dbReference type="ARBA" id="ARBA00023163"/>
    </source>
</evidence>
<dbReference type="Gene3D" id="1.10.10.10">
    <property type="entry name" value="Winged helix-like DNA-binding domain superfamily/Winged helix DNA-binding domain"/>
    <property type="match status" value="1"/>
</dbReference>
<dbReference type="AlphaFoldDB" id="A0A4Y3IIK4"/>